<dbReference type="EMBL" id="JANPWB010000003">
    <property type="protein sequence ID" value="KAJ1198646.1"/>
    <property type="molecule type" value="Genomic_DNA"/>
</dbReference>
<evidence type="ECO:0000313" key="2">
    <source>
        <dbReference type="EMBL" id="KAJ1198646.1"/>
    </source>
</evidence>
<feature type="region of interest" description="Disordered" evidence="1">
    <location>
        <begin position="31"/>
        <end position="59"/>
    </location>
</feature>
<dbReference type="Proteomes" id="UP001066276">
    <property type="component" value="Chromosome 2_1"/>
</dbReference>
<accession>A0AAV7VCQ9</accession>
<name>A0AAV7VCQ9_PLEWA</name>
<dbReference type="AlphaFoldDB" id="A0AAV7VCQ9"/>
<feature type="region of interest" description="Disordered" evidence="1">
    <location>
        <begin position="76"/>
        <end position="100"/>
    </location>
</feature>
<proteinExistence type="predicted"/>
<keyword evidence="3" id="KW-1185">Reference proteome</keyword>
<organism evidence="2 3">
    <name type="scientific">Pleurodeles waltl</name>
    <name type="common">Iberian ribbed newt</name>
    <dbReference type="NCBI Taxonomy" id="8319"/>
    <lineage>
        <taxon>Eukaryota</taxon>
        <taxon>Metazoa</taxon>
        <taxon>Chordata</taxon>
        <taxon>Craniata</taxon>
        <taxon>Vertebrata</taxon>
        <taxon>Euteleostomi</taxon>
        <taxon>Amphibia</taxon>
        <taxon>Batrachia</taxon>
        <taxon>Caudata</taxon>
        <taxon>Salamandroidea</taxon>
        <taxon>Salamandridae</taxon>
        <taxon>Pleurodelinae</taxon>
        <taxon>Pleurodeles</taxon>
    </lineage>
</organism>
<reference evidence="2" key="1">
    <citation type="journal article" date="2022" name="bioRxiv">
        <title>Sequencing and chromosome-scale assembly of the giantPleurodeles waltlgenome.</title>
        <authorList>
            <person name="Brown T."/>
            <person name="Elewa A."/>
            <person name="Iarovenko S."/>
            <person name="Subramanian E."/>
            <person name="Araus A.J."/>
            <person name="Petzold A."/>
            <person name="Susuki M."/>
            <person name="Suzuki K.-i.T."/>
            <person name="Hayashi T."/>
            <person name="Toyoda A."/>
            <person name="Oliveira C."/>
            <person name="Osipova E."/>
            <person name="Leigh N.D."/>
            <person name="Simon A."/>
            <person name="Yun M.H."/>
        </authorList>
    </citation>
    <scope>NUCLEOTIDE SEQUENCE</scope>
    <source>
        <strain evidence="2">20211129_DDA</strain>
        <tissue evidence="2">Liver</tissue>
    </source>
</reference>
<comment type="caution">
    <text evidence="2">The sequence shown here is derived from an EMBL/GenBank/DDBJ whole genome shotgun (WGS) entry which is preliminary data.</text>
</comment>
<evidence type="ECO:0000313" key="3">
    <source>
        <dbReference type="Proteomes" id="UP001066276"/>
    </source>
</evidence>
<sequence length="100" mass="10451">MDVRLFLVGPVISLRGRDLACLCPDLRFSSRGSAAPGADPGPPLRLPGEAGRRAGDLSPRSPLLVVSPWAGLRPAACHDRRSQPGGPASPGTDPGFFLIR</sequence>
<evidence type="ECO:0000256" key="1">
    <source>
        <dbReference type="SAM" id="MobiDB-lite"/>
    </source>
</evidence>
<protein>
    <submittedName>
        <fullName evidence="2">Uncharacterized protein</fullName>
    </submittedName>
</protein>
<gene>
    <name evidence="2" type="ORF">NDU88_002485</name>
</gene>